<dbReference type="EMBL" id="UINC01169925">
    <property type="protein sequence ID" value="SVD73711.1"/>
    <property type="molecule type" value="Genomic_DNA"/>
</dbReference>
<name>A0A382XTB1_9ZZZZ</name>
<protein>
    <submittedName>
        <fullName evidence="1">Uncharacterized protein</fullName>
    </submittedName>
</protein>
<gene>
    <name evidence="1" type="ORF">METZ01_LOCUS426565</name>
</gene>
<organism evidence="1">
    <name type="scientific">marine metagenome</name>
    <dbReference type="NCBI Taxonomy" id="408172"/>
    <lineage>
        <taxon>unclassified sequences</taxon>
        <taxon>metagenomes</taxon>
        <taxon>ecological metagenomes</taxon>
    </lineage>
</organism>
<accession>A0A382XTB1</accession>
<evidence type="ECO:0000313" key="1">
    <source>
        <dbReference type="EMBL" id="SVD73711.1"/>
    </source>
</evidence>
<proteinExistence type="predicted"/>
<dbReference type="AlphaFoldDB" id="A0A382XTB1"/>
<reference evidence="1" key="1">
    <citation type="submission" date="2018-05" db="EMBL/GenBank/DDBJ databases">
        <authorList>
            <person name="Lanie J.A."/>
            <person name="Ng W.-L."/>
            <person name="Kazmierczak K.M."/>
            <person name="Andrzejewski T.M."/>
            <person name="Davidsen T.M."/>
            <person name="Wayne K.J."/>
            <person name="Tettelin H."/>
            <person name="Glass J.I."/>
            <person name="Rusch D."/>
            <person name="Podicherti R."/>
            <person name="Tsui H.-C.T."/>
            <person name="Winkler M.E."/>
        </authorList>
    </citation>
    <scope>NUCLEOTIDE SEQUENCE</scope>
</reference>
<sequence>MPVLSNISTRVNPLGYVIDNCSSRMLNFSGTTEKHPEV</sequence>